<dbReference type="AlphaFoldDB" id="A0A2X1UUQ3"/>
<proteinExistence type="predicted"/>
<accession>A0A2X1UUQ3</accession>
<reference evidence="1 2" key="1">
    <citation type="submission" date="2018-06" db="EMBL/GenBank/DDBJ databases">
        <authorList>
            <consortium name="Pathogen Informatics"/>
            <person name="Doyle S."/>
        </authorList>
    </citation>
    <scope>NUCLEOTIDE SEQUENCE [LARGE SCALE GENOMIC DNA]</scope>
    <source>
        <strain evidence="1 2">NCTC11009</strain>
    </source>
</reference>
<gene>
    <name evidence="1" type="ORF">NCTC11009_01361</name>
</gene>
<organism evidence="1 2">
    <name type="scientific">Oligella urethralis</name>
    <dbReference type="NCBI Taxonomy" id="90245"/>
    <lineage>
        <taxon>Bacteria</taxon>
        <taxon>Pseudomonadati</taxon>
        <taxon>Pseudomonadota</taxon>
        <taxon>Betaproteobacteria</taxon>
        <taxon>Burkholderiales</taxon>
        <taxon>Alcaligenaceae</taxon>
        <taxon>Oligella</taxon>
    </lineage>
</organism>
<evidence type="ECO:0000313" key="2">
    <source>
        <dbReference type="Proteomes" id="UP000250242"/>
    </source>
</evidence>
<dbReference type="RefSeq" id="WP_070469331.1">
    <property type="nucleotide sequence ID" value="NZ_UATH01000001.1"/>
</dbReference>
<name>A0A2X1UUQ3_9BURK</name>
<evidence type="ECO:0000313" key="1">
    <source>
        <dbReference type="EMBL" id="SPY08141.1"/>
    </source>
</evidence>
<protein>
    <recommendedName>
        <fullName evidence="3">Helix-turn-helix domain-containing protein</fullName>
    </recommendedName>
</protein>
<sequence>MIELTQTELQNLLTESARIGAQRAIEDFAVYHLKDAAVKLNMSLPTLDKRIKEGKIKTVDGRITGYEIRRYLKI</sequence>
<evidence type="ECO:0008006" key="3">
    <source>
        <dbReference type="Google" id="ProtNLM"/>
    </source>
</evidence>
<dbReference type="Proteomes" id="UP000250242">
    <property type="component" value="Unassembled WGS sequence"/>
</dbReference>
<dbReference type="EMBL" id="UATH01000001">
    <property type="protein sequence ID" value="SPY08141.1"/>
    <property type="molecule type" value="Genomic_DNA"/>
</dbReference>